<dbReference type="InterPro" id="IPR010982">
    <property type="entry name" value="Lambda_DNA-bd_dom_sf"/>
</dbReference>
<dbReference type="SUPFAM" id="SSF47413">
    <property type="entry name" value="lambda repressor-like DNA-binding domains"/>
    <property type="match status" value="1"/>
</dbReference>
<comment type="caution">
    <text evidence="3">The sequence shown here is derived from an EMBL/GenBank/DDBJ whole genome shotgun (WGS) entry which is preliminary data.</text>
</comment>
<dbReference type="RefSeq" id="WP_146432201.1">
    <property type="nucleotide sequence ID" value="NZ_SJPF01000003.1"/>
</dbReference>
<dbReference type="Gene3D" id="1.10.260.40">
    <property type="entry name" value="lambda repressor-like DNA-binding domains"/>
    <property type="match status" value="1"/>
</dbReference>
<accession>A0A5C5V468</accession>
<keyword evidence="4" id="KW-1185">Reference proteome</keyword>
<dbReference type="OrthoDB" id="5593110at2"/>
<feature type="compositionally biased region" description="Basic residues" evidence="1">
    <location>
        <begin position="92"/>
        <end position="101"/>
    </location>
</feature>
<proteinExistence type="predicted"/>
<dbReference type="InterPro" id="IPR001387">
    <property type="entry name" value="Cro/C1-type_HTH"/>
</dbReference>
<feature type="domain" description="HTH cro/C1-type" evidence="2">
    <location>
        <begin position="19"/>
        <end position="71"/>
    </location>
</feature>
<reference evidence="3 4" key="1">
    <citation type="submission" date="2019-02" db="EMBL/GenBank/DDBJ databases">
        <title>Deep-cultivation of Planctomycetes and their phenomic and genomic characterization uncovers novel biology.</title>
        <authorList>
            <person name="Wiegand S."/>
            <person name="Jogler M."/>
            <person name="Boedeker C."/>
            <person name="Pinto D."/>
            <person name="Vollmers J."/>
            <person name="Rivas-Marin E."/>
            <person name="Kohn T."/>
            <person name="Peeters S.H."/>
            <person name="Heuer A."/>
            <person name="Rast P."/>
            <person name="Oberbeckmann S."/>
            <person name="Bunk B."/>
            <person name="Jeske O."/>
            <person name="Meyerdierks A."/>
            <person name="Storesund J.E."/>
            <person name="Kallscheuer N."/>
            <person name="Luecker S."/>
            <person name="Lage O.M."/>
            <person name="Pohl T."/>
            <person name="Merkel B.J."/>
            <person name="Hornburger P."/>
            <person name="Mueller R.-W."/>
            <person name="Bruemmer F."/>
            <person name="Labrenz M."/>
            <person name="Spormann A.M."/>
            <person name="Op Den Camp H."/>
            <person name="Overmann J."/>
            <person name="Amann R."/>
            <person name="Jetten M.S.M."/>
            <person name="Mascher T."/>
            <person name="Medema M.H."/>
            <person name="Devos D.P."/>
            <person name="Kaster A.-K."/>
            <person name="Ovreas L."/>
            <person name="Rohde M."/>
            <person name="Galperin M.Y."/>
            <person name="Jogler C."/>
        </authorList>
    </citation>
    <scope>NUCLEOTIDE SEQUENCE [LARGE SCALE GENOMIC DNA]</scope>
    <source>
        <strain evidence="3 4">Enr8</strain>
    </source>
</reference>
<dbReference type="AlphaFoldDB" id="A0A5C5V468"/>
<dbReference type="GO" id="GO:0003677">
    <property type="term" value="F:DNA binding"/>
    <property type="evidence" value="ECO:0007669"/>
    <property type="project" value="InterPro"/>
</dbReference>
<dbReference type="SMART" id="SM00530">
    <property type="entry name" value="HTH_XRE"/>
    <property type="match status" value="1"/>
</dbReference>
<name>A0A5C5V468_9BACT</name>
<feature type="region of interest" description="Disordered" evidence="1">
    <location>
        <begin position="85"/>
        <end position="113"/>
    </location>
</feature>
<evidence type="ECO:0000313" key="3">
    <source>
        <dbReference type="EMBL" id="TWT32860.1"/>
    </source>
</evidence>
<evidence type="ECO:0000313" key="4">
    <source>
        <dbReference type="Proteomes" id="UP000318878"/>
    </source>
</evidence>
<dbReference type="Proteomes" id="UP000318878">
    <property type="component" value="Unassembled WGS sequence"/>
</dbReference>
<evidence type="ECO:0000259" key="2">
    <source>
        <dbReference type="PROSITE" id="PS50943"/>
    </source>
</evidence>
<dbReference type="EMBL" id="SJPF01000003">
    <property type="protein sequence ID" value="TWT32860.1"/>
    <property type="molecule type" value="Genomic_DNA"/>
</dbReference>
<dbReference type="PROSITE" id="PS50943">
    <property type="entry name" value="HTH_CROC1"/>
    <property type="match status" value="1"/>
</dbReference>
<sequence>MTSTTKSDDEILRELGDRLRRERLNRNLTQAHLAAEAGIARRTLQKAEEGEVTTLATMVAILRGLGLLSQLENLLPEQTLSPVQLARMQGRERRRASQSKKKGQDFGSWTWGE</sequence>
<protein>
    <submittedName>
        <fullName evidence="3">Anaerobic benzoate catabolism transcriptional regulator</fullName>
    </submittedName>
</protein>
<evidence type="ECO:0000256" key="1">
    <source>
        <dbReference type="SAM" id="MobiDB-lite"/>
    </source>
</evidence>
<organism evidence="3 4">
    <name type="scientific">Blastopirellula retiformator</name>
    <dbReference type="NCBI Taxonomy" id="2527970"/>
    <lineage>
        <taxon>Bacteria</taxon>
        <taxon>Pseudomonadati</taxon>
        <taxon>Planctomycetota</taxon>
        <taxon>Planctomycetia</taxon>
        <taxon>Pirellulales</taxon>
        <taxon>Pirellulaceae</taxon>
        <taxon>Blastopirellula</taxon>
    </lineage>
</organism>
<gene>
    <name evidence="3" type="ORF">Enr8_26670</name>
</gene>
<dbReference type="Pfam" id="PF01381">
    <property type="entry name" value="HTH_3"/>
    <property type="match status" value="1"/>
</dbReference>